<dbReference type="InterPro" id="IPR046348">
    <property type="entry name" value="SIS_dom_sf"/>
</dbReference>
<dbReference type="PROSITE" id="PS51464">
    <property type="entry name" value="SIS"/>
    <property type="match status" value="1"/>
</dbReference>
<dbReference type="PANTHER" id="PTHR38418">
    <property type="entry name" value="SUGAR ISOMERASE, KPSF/GUTQ (AFU_ORTHOLOGUE AFUA_6G08860)"/>
    <property type="match status" value="1"/>
</dbReference>
<dbReference type="GO" id="GO:1901135">
    <property type="term" value="P:carbohydrate derivative metabolic process"/>
    <property type="evidence" value="ECO:0007669"/>
    <property type="project" value="InterPro"/>
</dbReference>
<dbReference type="Proteomes" id="UP001151518">
    <property type="component" value="Unassembled WGS sequence"/>
</dbReference>
<dbReference type="OrthoDB" id="1872003at2759"/>
<dbReference type="CDD" id="cd05014">
    <property type="entry name" value="SIS_Kpsf"/>
    <property type="match status" value="1"/>
</dbReference>
<dbReference type="GO" id="GO:0097367">
    <property type="term" value="F:carbohydrate derivative binding"/>
    <property type="evidence" value="ECO:0007669"/>
    <property type="project" value="InterPro"/>
</dbReference>
<comment type="caution">
    <text evidence="2">The sequence shown here is derived from an EMBL/GenBank/DDBJ whole genome shotgun (WGS) entry which is preliminary data.</text>
</comment>
<dbReference type="InterPro" id="IPR035474">
    <property type="entry name" value="SIS_Kpsf"/>
</dbReference>
<feature type="domain" description="SIS" evidence="1">
    <location>
        <begin position="54"/>
        <end position="232"/>
    </location>
</feature>
<dbReference type="PANTHER" id="PTHR38418:SF2">
    <property type="entry name" value="SUGAR ISOMERASE, KPSF_GUTQ (AFU_ORTHOLOGUE AFUA_6G08860)"/>
    <property type="match status" value="1"/>
</dbReference>
<dbReference type="EMBL" id="JANBTW010000011">
    <property type="protein sequence ID" value="KAJ2679473.1"/>
    <property type="molecule type" value="Genomic_DNA"/>
</dbReference>
<organism evidence="2 3">
    <name type="scientific">Coemansia spiralis</name>
    <dbReference type="NCBI Taxonomy" id="417178"/>
    <lineage>
        <taxon>Eukaryota</taxon>
        <taxon>Fungi</taxon>
        <taxon>Fungi incertae sedis</taxon>
        <taxon>Zoopagomycota</taxon>
        <taxon>Kickxellomycotina</taxon>
        <taxon>Kickxellomycetes</taxon>
        <taxon>Kickxellales</taxon>
        <taxon>Kickxellaceae</taxon>
        <taxon>Coemansia</taxon>
    </lineage>
</organism>
<dbReference type="Gene3D" id="3.40.50.10490">
    <property type="entry name" value="Glucose-6-phosphate isomerase like protein, domain 1"/>
    <property type="match status" value="1"/>
</dbReference>
<dbReference type="SUPFAM" id="SSF53697">
    <property type="entry name" value="SIS domain"/>
    <property type="match status" value="1"/>
</dbReference>
<evidence type="ECO:0000313" key="2">
    <source>
        <dbReference type="EMBL" id="KAJ2679473.1"/>
    </source>
</evidence>
<dbReference type="InterPro" id="IPR001347">
    <property type="entry name" value="SIS_dom"/>
</dbReference>
<proteinExistence type="predicted"/>
<dbReference type="Pfam" id="PF01380">
    <property type="entry name" value="SIS"/>
    <property type="match status" value="1"/>
</dbReference>
<reference evidence="2" key="1">
    <citation type="submission" date="2022-07" db="EMBL/GenBank/DDBJ databases">
        <title>Phylogenomic reconstructions and comparative analyses of Kickxellomycotina fungi.</title>
        <authorList>
            <person name="Reynolds N.K."/>
            <person name="Stajich J.E."/>
            <person name="Barry K."/>
            <person name="Grigoriev I.V."/>
            <person name="Crous P."/>
            <person name="Smith M.E."/>
        </authorList>
    </citation>
    <scope>NUCLEOTIDE SEQUENCE</scope>
    <source>
        <strain evidence="2">NRRL 3115</strain>
    </source>
</reference>
<evidence type="ECO:0000259" key="1">
    <source>
        <dbReference type="PROSITE" id="PS51464"/>
    </source>
</evidence>
<sequence length="260" mass="27755">MPKTELVDDLGLSAFAIADSLRSISRSIRQCADRIESAAKDGSRETLQNALQLIFKTADTPGSKIVFAGVGKSYLIGRKLAATMTSVGTPAISIHATEALHGDLGIIRPFDCIILLSYSGATDEVVNLATILRNSNWPSSFQPSVLNSHVNSHTNEVASDSSRSDSFLHSGVFLLGMGAEMDSPLGRLCDAWIECKVDGELSSTVCAPTTSSSLMLAMGDSIAMLLMARRNFGPHDYARNHPGGELGRKSRSEIAYTTTC</sequence>
<protein>
    <recommendedName>
        <fullName evidence="1">SIS domain-containing protein</fullName>
    </recommendedName>
</protein>
<dbReference type="AlphaFoldDB" id="A0A9W8G606"/>
<evidence type="ECO:0000313" key="3">
    <source>
        <dbReference type="Proteomes" id="UP001151518"/>
    </source>
</evidence>
<accession>A0A9W8G606</accession>
<gene>
    <name evidence="2" type="ORF">GGI25_001396</name>
</gene>
<name>A0A9W8G606_9FUNG</name>